<proteinExistence type="predicted"/>
<evidence type="ECO:0000313" key="9">
    <source>
        <dbReference type="Proteomes" id="UP000476212"/>
    </source>
</evidence>
<feature type="domain" description="Gram-positive cocci surface proteins LPxTG" evidence="7">
    <location>
        <begin position="72"/>
        <end position="99"/>
    </location>
</feature>
<evidence type="ECO:0000256" key="2">
    <source>
        <dbReference type="ARBA" id="ARBA00022525"/>
    </source>
</evidence>
<feature type="non-terminal residue" evidence="8">
    <location>
        <position position="271"/>
    </location>
</feature>
<dbReference type="Pfam" id="PF00746">
    <property type="entry name" value="Gram_pos_anchor"/>
    <property type="match status" value="1"/>
</dbReference>
<dbReference type="Proteomes" id="UP000476212">
    <property type="component" value="Unassembled WGS sequence"/>
</dbReference>
<keyword evidence="2" id="KW-0964">Secreted</keyword>
<dbReference type="AlphaFoldDB" id="A0A6G2DLS6"/>
<evidence type="ECO:0000256" key="3">
    <source>
        <dbReference type="ARBA" id="ARBA00022729"/>
    </source>
</evidence>
<keyword evidence="6" id="KW-1133">Transmembrane helix</keyword>
<feature type="region of interest" description="Disordered" evidence="5">
    <location>
        <begin position="250"/>
        <end position="271"/>
    </location>
</feature>
<accession>A0A6G2DLS6</accession>
<dbReference type="InterPro" id="IPR019931">
    <property type="entry name" value="LPXTG_anchor"/>
</dbReference>
<name>A0A6G2DLS6_STREE</name>
<evidence type="ECO:0000259" key="7">
    <source>
        <dbReference type="Pfam" id="PF00746"/>
    </source>
</evidence>
<evidence type="ECO:0000256" key="1">
    <source>
        <dbReference type="ARBA" id="ARBA00022512"/>
    </source>
</evidence>
<keyword evidence="4" id="KW-0572">Peptidoglycan-anchor</keyword>
<evidence type="ECO:0000256" key="6">
    <source>
        <dbReference type="SAM" id="Phobius"/>
    </source>
</evidence>
<sequence length="271" mass="29082">MSLLKKDKFSIRKIKGIVGSVFLGSLLFAPSVVGASTYHYLDYSSLTQTERDQLKQGRPDESKESYALDYEKDALPNTGSSQSIMTALGLLAIGSLIVIITKDNRNKKIATFLIVGATGLVTLSTASALNLNANIHESGRDGVLQISGYRYVGYLELDDKTVSSVSPASTVSPVEQPKVVTEKGEPEVQPALPEAVVTDKGEPEVQPTLPEAVVTDKGEPEVHEKPDYTQPIGANLVEPEVHEKLAYTESVGTTGMDENGNLIEPPVSDIP</sequence>
<keyword evidence="3" id="KW-0732">Signal</keyword>
<dbReference type="InterPro" id="IPR053094">
    <property type="entry name" value="Zinc_metalloprotease_ZmpB"/>
</dbReference>
<gene>
    <name evidence="8" type="ORF">GM544_08195</name>
</gene>
<reference evidence="8 9" key="1">
    <citation type="submission" date="2019-11" db="EMBL/GenBank/DDBJ databases">
        <title>Growth characteristics of pneumococcus vary with the chemical composition of the capsule and with environmental conditions.</title>
        <authorList>
            <person name="Tothpal A."/>
            <person name="Desobry K."/>
            <person name="Joshi S."/>
            <person name="Wyllie A.L."/>
            <person name="Weinberger D.M."/>
        </authorList>
    </citation>
    <scope>NUCLEOTIDE SEQUENCE [LARGE SCALE GENOMIC DNA]</scope>
    <source>
        <strain evidence="9">pnumococcus15C</strain>
    </source>
</reference>
<keyword evidence="6" id="KW-0812">Transmembrane</keyword>
<keyword evidence="6" id="KW-0472">Membrane</keyword>
<evidence type="ECO:0000313" key="8">
    <source>
        <dbReference type="EMBL" id="MTV90450.1"/>
    </source>
</evidence>
<dbReference type="NCBIfam" id="TIGR01167">
    <property type="entry name" value="LPXTG_anchor"/>
    <property type="match status" value="1"/>
</dbReference>
<evidence type="ECO:0000256" key="5">
    <source>
        <dbReference type="SAM" id="MobiDB-lite"/>
    </source>
</evidence>
<comment type="caution">
    <text evidence="8">The sequence shown here is derived from an EMBL/GenBank/DDBJ whole genome shotgun (WGS) entry which is preliminary data.</text>
</comment>
<feature type="region of interest" description="Disordered" evidence="5">
    <location>
        <begin position="165"/>
        <end position="187"/>
    </location>
</feature>
<feature type="transmembrane region" description="Helical" evidence="6">
    <location>
        <begin position="112"/>
        <end position="131"/>
    </location>
</feature>
<dbReference type="PANTHER" id="PTHR48193:SF2">
    <property type="entry name" value="ZINC METALLOPROTEASE ZMPB"/>
    <property type="match status" value="1"/>
</dbReference>
<feature type="compositionally biased region" description="Low complexity" evidence="5">
    <location>
        <begin position="165"/>
        <end position="174"/>
    </location>
</feature>
<dbReference type="RefSeq" id="WP_155473817.1">
    <property type="nucleotide sequence ID" value="NZ_WNIB01000044.1"/>
</dbReference>
<protein>
    <submittedName>
        <fullName evidence="8">LPXTG cell wall anchor domain-containing protein</fullName>
    </submittedName>
</protein>
<keyword evidence="1" id="KW-0134">Cell wall</keyword>
<dbReference type="PANTHER" id="PTHR48193">
    <property type="entry name" value="ZINC METALLOPROTEASE ZMPB-RELATED"/>
    <property type="match status" value="1"/>
</dbReference>
<evidence type="ECO:0000256" key="4">
    <source>
        <dbReference type="ARBA" id="ARBA00023088"/>
    </source>
</evidence>
<organism evidence="8 9">
    <name type="scientific">Streptococcus pneumoniae</name>
    <dbReference type="NCBI Taxonomy" id="1313"/>
    <lineage>
        <taxon>Bacteria</taxon>
        <taxon>Bacillati</taxon>
        <taxon>Bacillota</taxon>
        <taxon>Bacilli</taxon>
        <taxon>Lactobacillales</taxon>
        <taxon>Streptococcaceae</taxon>
        <taxon>Streptococcus</taxon>
    </lineage>
</organism>
<feature type="transmembrane region" description="Helical" evidence="6">
    <location>
        <begin position="83"/>
        <end position="100"/>
    </location>
</feature>
<dbReference type="EMBL" id="WNIB01000044">
    <property type="protein sequence ID" value="MTV90450.1"/>
    <property type="molecule type" value="Genomic_DNA"/>
</dbReference>